<feature type="transmembrane region" description="Helical" evidence="1">
    <location>
        <begin position="6"/>
        <end position="33"/>
    </location>
</feature>
<dbReference type="AlphaFoldDB" id="A0A5R9FA50"/>
<feature type="transmembrane region" description="Helical" evidence="1">
    <location>
        <begin position="45"/>
        <end position="65"/>
    </location>
</feature>
<protein>
    <submittedName>
        <fullName evidence="2">Sporulation protein</fullName>
    </submittedName>
</protein>
<organism evidence="2 3">
    <name type="scientific">Exobacillus caeni</name>
    <dbReference type="NCBI Taxonomy" id="2574798"/>
    <lineage>
        <taxon>Bacteria</taxon>
        <taxon>Bacillati</taxon>
        <taxon>Bacillota</taxon>
        <taxon>Bacilli</taxon>
        <taxon>Bacillales</taxon>
        <taxon>Guptibacillaceae</taxon>
        <taxon>Exobacillus</taxon>
    </lineage>
</organism>
<evidence type="ECO:0000256" key="1">
    <source>
        <dbReference type="SAM" id="Phobius"/>
    </source>
</evidence>
<gene>
    <name evidence="2" type="ORF">FCL54_02115</name>
</gene>
<dbReference type="InterPro" id="IPR025689">
    <property type="entry name" value="Spore_YtrH"/>
</dbReference>
<keyword evidence="1" id="KW-0472">Membrane</keyword>
<evidence type="ECO:0000313" key="2">
    <source>
        <dbReference type="EMBL" id="TLS39130.1"/>
    </source>
</evidence>
<dbReference type="Proteomes" id="UP000308230">
    <property type="component" value="Unassembled WGS sequence"/>
</dbReference>
<dbReference type="Pfam" id="PF14034">
    <property type="entry name" value="Spore_YtrH"/>
    <property type="match status" value="1"/>
</dbReference>
<evidence type="ECO:0000313" key="3">
    <source>
        <dbReference type="Proteomes" id="UP000308230"/>
    </source>
</evidence>
<keyword evidence="1" id="KW-1133">Transmembrane helix</keyword>
<dbReference type="RefSeq" id="WP_138122670.1">
    <property type="nucleotide sequence ID" value="NZ_SWLG01000001.1"/>
</dbReference>
<comment type="caution">
    <text evidence="2">The sequence shown here is derived from an EMBL/GenBank/DDBJ whole genome shotgun (WGS) entry which is preliminary data.</text>
</comment>
<reference evidence="2 3" key="1">
    <citation type="submission" date="2019-04" db="EMBL/GenBank/DDBJ databases">
        <title>Bacillus caeni sp. nov., a bacterium isolated from mangrove sediment.</title>
        <authorList>
            <person name="Huang H."/>
            <person name="Mo K."/>
            <person name="Hu Y."/>
        </authorList>
    </citation>
    <scope>NUCLEOTIDE SEQUENCE [LARGE SCALE GENOMIC DNA]</scope>
    <source>
        <strain evidence="2 3">HB172195</strain>
    </source>
</reference>
<sequence length="110" mass="11861">MEGVRLIEIIIAFFVSFGVIVGGAVIGGIGAFMVGEPPLHTIATLAVRLKIWAIVAAIGGTFDTITNMEKSFLSGTPDQIMKQFMWIFFALGGAQAGMEVIRWLTQEKSI</sequence>
<name>A0A5R9FA50_9BACL</name>
<keyword evidence="3" id="KW-1185">Reference proteome</keyword>
<dbReference type="EMBL" id="SWLG01000001">
    <property type="protein sequence ID" value="TLS39130.1"/>
    <property type="molecule type" value="Genomic_DNA"/>
</dbReference>
<keyword evidence="1" id="KW-0812">Transmembrane</keyword>
<dbReference type="OrthoDB" id="2381692at2"/>
<feature type="transmembrane region" description="Helical" evidence="1">
    <location>
        <begin position="85"/>
        <end position="104"/>
    </location>
</feature>
<proteinExistence type="predicted"/>
<accession>A0A5R9FA50</accession>